<evidence type="ECO:0000256" key="1">
    <source>
        <dbReference type="ARBA" id="ARBA00000085"/>
    </source>
</evidence>
<keyword evidence="12" id="KW-1133">Transmembrane helix</keyword>
<dbReference type="Pfam" id="PF02518">
    <property type="entry name" value="HATPase_c"/>
    <property type="match status" value="1"/>
</dbReference>
<dbReference type="PANTHER" id="PTHR45453">
    <property type="entry name" value="PHOSPHATE REGULON SENSOR PROTEIN PHOR"/>
    <property type="match status" value="1"/>
</dbReference>
<keyword evidence="10" id="KW-0902">Two-component regulatory system</keyword>
<evidence type="ECO:0000256" key="7">
    <source>
        <dbReference type="ARBA" id="ARBA00022741"/>
    </source>
</evidence>
<dbReference type="GO" id="GO:0000155">
    <property type="term" value="F:phosphorelay sensor kinase activity"/>
    <property type="evidence" value="ECO:0007669"/>
    <property type="project" value="InterPro"/>
</dbReference>
<keyword evidence="11 12" id="KW-0472">Membrane</keyword>
<dbReference type="PROSITE" id="PS50109">
    <property type="entry name" value="HIS_KIN"/>
    <property type="match status" value="1"/>
</dbReference>
<dbReference type="Proteomes" id="UP000266172">
    <property type="component" value="Unassembled WGS sequence"/>
</dbReference>
<dbReference type="FunFam" id="1.10.287.130:FF:000008">
    <property type="entry name" value="Two-component sensor histidine kinase"/>
    <property type="match status" value="1"/>
</dbReference>
<dbReference type="SUPFAM" id="SSF55874">
    <property type="entry name" value="ATPase domain of HSP90 chaperone/DNA topoisomerase II/histidine kinase"/>
    <property type="match status" value="1"/>
</dbReference>
<keyword evidence="7" id="KW-0547">Nucleotide-binding</keyword>
<comment type="catalytic activity">
    <reaction evidence="1">
        <text>ATP + protein L-histidine = ADP + protein N-phospho-L-histidine.</text>
        <dbReference type="EC" id="2.7.13.3"/>
    </reaction>
</comment>
<comment type="subcellular location">
    <subcellularLocation>
        <location evidence="2">Cell membrane</location>
    </subcellularLocation>
</comment>
<sequence length="437" mass="48871">MKKKLNSKFMLIAAIAILVTAVCSIGLFYSILVQQIYDDLKANAHVISRLDFEDASQEVCDQLSGDGLRITLIASDGTVLYDSREDETKMENHRGRPEVERALAVGEGRGLRKSTTSAEHTFYYAMRLLDGSVLRIGKESGSIYHLAWNMTMLTLGVGLCVFLVCAFFAKRMTERFVEPIEKMADNIVLVDEREVYEEMRPFVSMIKQQHVDILNHAQMRQEFTANVSHELKTPLTAISGYAELIASGMTNERDTEHFANEIHRSAERLQSLINDIIKLSELDNSDLKLEFEPIDLYALATTCIDQMQIAAQKNEVTLLQEGGPVTINGNKTLIEELLYNLCSNAVRYNKKGGSVTVITGKKNQRPALTVRDTGIGIPKEQQDRVFERFYRVDKSRSKSTGGTGLGLAIVKHIVVQHEAQIELSSEEGVGTEVTVIF</sequence>
<evidence type="ECO:0000256" key="12">
    <source>
        <dbReference type="SAM" id="Phobius"/>
    </source>
</evidence>
<protein>
    <recommendedName>
        <fullName evidence="3">histidine kinase</fullName>
        <ecNumber evidence="3">2.7.13.3</ecNumber>
    </recommendedName>
</protein>
<feature type="transmembrane region" description="Helical" evidence="12">
    <location>
        <begin position="9"/>
        <end position="32"/>
    </location>
</feature>
<dbReference type="SMART" id="SM00388">
    <property type="entry name" value="HisKA"/>
    <property type="match status" value="1"/>
</dbReference>
<evidence type="ECO:0000256" key="9">
    <source>
        <dbReference type="ARBA" id="ARBA00022840"/>
    </source>
</evidence>
<dbReference type="FunFam" id="3.30.565.10:FF:000006">
    <property type="entry name" value="Sensor histidine kinase WalK"/>
    <property type="match status" value="1"/>
</dbReference>
<dbReference type="InterPro" id="IPR005467">
    <property type="entry name" value="His_kinase_dom"/>
</dbReference>
<evidence type="ECO:0000256" key="5">
    <source>
        <dbReference type="ARBA" id="ARBA00022553"/>
    </source>
</evidence>
<keyword evidence="5" id="KW-0597">Phosphoprotein</keyword>
<dbReference type="Pfam" id="PF00512">
    <property type="entry name" value="HisKA"/>
    <property type="match status" value="1"/>
</dbReference>
<dbReference type="GO" id="GO:0016036">
    <property type="term" value="P:cellular response to phosphate starvation"/>
    <property type="evidence" value="ECO:0007669"/>
    <property type="project" value="TreeGrafter"/>
</dbReference>
<feature type="domain" description="Histidine kinase" evidence="13">
    <location>
        <begin position="226"/>
        <end position="437"/>
    </location>
</feature>
<evidence type="ECO:0000313" key="14">
    <source>
        <dbReference type="EMBL" id="RGS40426.1"/>
    </source>
</evidence>
<feature type="transmembrane region" description="Helical" evidence="12">
    <location>
        <begin position="146"/>
        <end position="169"/>
    </location>
</feature>
<dbReference type="InterPro" id="IPR050351">
    <property type="entry name" value="BphY/WalK/GraS-like"/>
</dbReference>
<dbReference type="InterPro" id="IPR036890">
    <property type="entry name" value="HATPase_C_sf"/>
</dbReference>
<evidence type="ECO:0000256" key="8">
    <source>
        <dbReference type="ARBA" id="ARBA00022777"/>
    </source>
</evidence>
<evidence type="ECO:0000313" key="15">
    <source>
        <dbReference type="Proteomes" id="UP000266172"/>
    </source>
</evidence>
<evidence type="ECO:0000259" key="13">
    <source>
        <dbReference type="PROSITE" id="PS50109"/>
    </source>
</evidence>
<dbReference type="AlphaFoldDB" id="A0A395V6B8"/>
<dbReference type="GO" id="GO:0004721">
    <property type="term" value="F:phosphoprotein phosphatase activity"/>
    <property type="evidence" value="ECO:0007669"/>
    <property type="project" value="TreeGrafter"/>
</dbReference>
<keyword evidence="9" id="KW-0067">ATP-binding</keyword>
<dbReference type="SUPFAM" id="SSF47384">
    <property type="entry name" value="Homodimeric domain of signal transducing histidine kinase"/>
    <property type="match status" value="1"/>
</dbReference>
<organism evidence="14 15">
    <name type="scientific">Roseburia hominis</name>
    <dbReference type="NCBI Taxonomy" id="301301"/>
    <lineage>
        <taxon>Bacteria</taxon>
        <taxon>Bacillati</taxon>
        <taxon>Bacillota</taxon>
        <taxon>Clostridia</taxon>
        <taxon>Lachnospirales</taxon>
        <taxon>Lachnospiraceae</taxon>
        <taxon>Roseburia</taxon>
    </lineage>
</organism>
<dbReference type="EC" id="2.7.13.3" evidence="3"/>
<evidence type="ECO:0000256" key="2">
    <source>
        <dbReference type="ARBA" id="ARBA00004236"/>
    </source>
</evidence>
<dbReference type="InterPro" id="IPR004358">
    <property type="entry name" value="Sig_transdc_His_kin-like_C"/>
</dbReference>
<dbReference type="EMBL" id="QRVL01000007">
    <property type="protein sequence ID" value="RGS40426.1"/>
    <property type="molecule type" value="Genomic_DNA"/>
</dbReference>
<dbReference type="InterPro" id="IPR003594">
    <property type="entry name" value="HATPase_dom"/>
</dbReference>
<dbReference type="SMART" id="SM00387">
    <property type="entry name" value="HATPase_c"/>
    <property type="match status" value="1"/>
</dbReference>
<proteinExistence type="predicted"/>
<dbReference type="PRINTS" id="PR00344">
    <property type="entry name" value="BCTRLSENSOR"/>
</dbReference>
<comment type="caution">
    <text evidence="14">The sequence shown here is derived from an EMBL/GenBank/DDBJ whole genome shotgun (WGS) entry which is preliminary data.</text>
</comment>
<gene>
    <name evidence="14" type="ORF">DWX93_09925</name>
</gene>
<keyword evidence="4" id="KW-1003">Cell membrane</keyword>
<dbReference type="CDD" id="cd00075">
    <property type="entry name" value="HATPase"/>
    <property type="match status" value="1"/>
</dbReference>
<dbReference type="PANTHER" id="PTHR45453:SF1">
    <property type="entry name" value="PHOSPHATE REGULON SENSOR PROTEIN PHOR"/>
    <property type="match status" value="1"/>
</dbReference>
<dbReference type="RefSeq" id="WP_118097513.1">
    <property type="nucleotide sequence ID" value="NZ_QRVL01000007.1"/>
</dbReference>
<keyword evidence="12" id="KW-0812">Transmembrane</keyword>
<dbReference type="Gene3D" id="3.30.565.10">
    <property type="entry name" value="Histidine kinase-like ATPase, C-terminal domain"/>
    <property type="match status" value="1"/>
</dbReference>
<keyword evidence="6" id="KW-0808">Transferase</keyword>
<evidence type="ECO:0000256" key="4">
    <source>
        <dbReference type="ARBA" id="ARBA00022475"/>
    </source>
</evidence>
<evidence type="ECO:0000256" key="6">
    <source>
        <dbReference type="ARBA" id="ARBA00022679"/>
    </source>
</evidence>
<dbReference type="Gene3D" id="1.10.287.130">
    <property type="match status" value="1"/>
</dbReference>
<dbReference type="GO" id="GO:0005524">
    <property type="term" value="F:ATP binding"/>
    <property type="evidence" value="ECO:0007669"/>
    <property type="project" value="UniProtKB-KW"/>
</dbReference>
<evidence type="ECO:0000256" key="11">
    <source>
        <dbReference type="ARBA" id="ARBA00023136"/>
    </source>
</evidence>
<dbReference type="GO" id="GO:0005886">
    <property type="term" value="C:plasma membrane"/>
    <property type="evidence" value="ECO:0007669"/>
    <property type="project" value="UniProtKB-SubCell"/>
</dbReference>
<name>A0A395V6B8_9FIRM</name>
<keyword evidence="8 14" id="KW-0418">Kinase</keyword>
<dbReference type="InterPro" id="IPR036097">
    <property type="entry name" value="HisK_dim/P_sf"/>
</dbReference>
<evidence type="ECO:0000256" key="10">
    <source>
        <dbReference type="ARBA" id="ARBA00023012"/>
    </source>
</evidence>
<accession>A0A395V6B8</accession>
<dbReference type="InterPro" id="IPR003661">
    <property type="entry name" value="HisK_dim/P_dom"/>
</dbReference>
<dbReference type="CDD" id="cd00082">
    <property type="entry name" value="HisKA"/>
    <property type="match status" value="1"/>
</dbReference>
<reference evidence="14 15" key="1">
    <citation type="submission" date="2018-08" db="EMBL/GenBank/DDBJ databases">
        <title>A genome reference for cultivated species of the human gut microbiota.</title>
        <authorList>
            <person name="Zou Y."/>
            <person name="Xue W."/>
            <person name="Luo G."/>
        </authorList>
    </citation>
    <scope>NUCLEOTIDE SEQUENCE [LARGE SCALE GENOMIC DNA]</scope>
    <source>
        <strain evidence="14 15">AF22-12AC</strain>
    </source>
</reference>
<evidence type="ECO:0000256" key="3">
    <source>
        <dbReference type="ARBA" id="ARBA00012438"/>
    </source>
</evidence>